<sequence>MEIIFNQTGEFEAYHEACKWCEKNGYSYGSMARNMPIGLMKGDWDIAKWYNLSSSERKGLDGTMTCQTFRTGPVFINITKVEAV</sequence>
<dbReference type="Proteomes" id="UP000280271">
    <property type="component" value="Unassembled WGS sequence"/>
</dbReference>
<proteinExistence type="predicted"/>
<protein>
    <submittedName>
        <fullName evidence="1">Uncharacterized protein</fullName>
    </submittedName>
</protein>
<reference evidence="1 2" key="1">
    <citation type="submission" date="2018-09" db="EMBL/GenBank/DDBJ databases">
        <title>The draft genome of Acinetobacter sp. strains.</title>
        <authorList>
            <person name="Qin J."/>
            <person name="Feng Y."/>
            <person name="Zong Z."/>
        </authorList>
    </citation>
    <scope>NUCLEOTIDE SEQUENCE [LARGE SCALE GENOMIC DNA]</scope>
    <source>
        <strain evidence="1 2">WCHAc060005</strain>
    </source>
</reference>
<evidence type="ECO:0000313" key="1">
    <source>
        <dbReference type="EMBL" id="RLL17554.1"/>
    </source>
</evidence>
<dbReference type="RefSeq" id="WP_120376043.1">
    <property type="nucleotide sequence ID" value="NZ_RCHC01000030.1"/>
</dbReference>
<keyword evidence="2" id="KW-1185">Reference proteome</keyword>
<dbReference type="EMBL" id="RCHC01000030">
    <property type="protein sequence ID" value="RLL17554.1"/>
    <property type="molecule type" value="Genomic_DNA"/>
</dbReference>
<comment type="caution">
    <text evidence="1">The sequence shown here is derived from an EMBL/GenBank/DDBJ whole genome shotgun (WGS) entry which is preliminary data.</text>
</comment>
<accession>A0ABX9TS54</accession>
<gene>
    <name evidence="1" type="ORF">D9K81_16905</name>
</gene>
<name>A0ABX9TS54_9GAMM</name>
<evidence type="ECO:0000313" key="2">
    <source>
        <dbReference type="Proteomes" id="UP000280271"/>
    </source>
</evidence>
<organism evidence="1 2">
    <name type="scientific">Acinetobacter chengduensis</name>
    <dbReference type="NCBI Taxonomy" id="2420890"/>
    <lineage>
        <taxon>Bacteria</taxon>
        <taxon>Pseudomonadati</taxon>
        <taxon>Pseudomonadota</taxon>
        <taxon>Gammaproteobacteria</taxon>
        <taxon>Moraxellales</taxon>
        <taxon>Moraxellaceae</taxon>
        <taxon>Acinetobacter</taxon>
    </lineage>
</organism>